<evidence type="ECO:0000256" key="3">
    <source>
        <dbReference type="ARBA" id="ARBA00023121"/>
    </source>
</evidence>
<gene>
    <name evidence="5" type="ORF">FBY41_3169</name>
</gene>
<dbReference type="GO" id="GO:0070273">
    <property type="term" value="F:phosphatidylinositol-4-phosphate binding"/>
    <property type="evidence" value="ECO:0007669"/>
    <property type="project" value="InterPro"/>
</dbReference>
<evidence type="ECO:0000256" key="2">
    <source>
        <dbReference type="ARBA" id="ARBA00023034"/>
    </source>
</evidence>
<evidence type="ECO:0000256" key="4">
    <source>
        <dbReference type="ARBA" id="ARBA00023136"/>
    </source>
</evidence>
<keyword evidence="2" id="KW-0333">Golgi apparatus</keyword>
<keyword evidence="6" id="KW-1185">Reference proteome</keyword>
<dbReference type="GO" id="GO:0005737">
    <property type="term" value="C:cytoplasm"/>
    <property type="evidence" value="ECO:0007669"/>
    <property type="project" value="UniProtKB-ARBA"/>
</dbReference>
<dbReference type="GO" id="GO:0012505">
    <property type="term" value="C:endomembrane system"/>
    <property type="evidence" value="ECO:0007669"/>
    <property type="project" value="UniProtKB-ARBA"/>
</dbReference>
<comment type="caution">
    <text evidence="5">The sequence shown here is derived from an EMBL/GenBank/DDBJ whole genome shotgun (WGS) entry which is preliminary data.</text>
</comment>
<sequence>MTSSYVWPLPAELLLLMLDDEGRLRVDSTKRKAAVAGAAVLQLVLDGVLDLEPGEPSRARLVARPGVAAPQSGVLEQARDRAVGHTPKDAVARIGGASDWKGRANDIQECVLEELAAARVLERFQHRQLRVFTSTSWPIRRPEVRSDIQARIAAVLDGAQPDPLTAALVGILNAIDLLPKLFPQRDKKTMRHLAEQIGELGWGAEAVAQAVRQVQAAVIASIVVSTTAATS</sequence>
<dbReference type="OrthoDB" id="4962633at2"/>
<keyword evidence="3" id="KW-0446">Lipid-binding</keyword>
<dbReference type="AlphaFoldDB" id="A0A543HHP3"/>
<accession>A0A543HHP3</accession>
<dbReference type="InterPro" id="IPR038261">
    <property type="entry name" value="GPP34-like_sf"/>
</dbReference>
<keyword evidence="4" id="KW-0472">Membrane</keyword>
<comment type="subcellular location">
    <subcellularLocation>
        <location evidence="1">Golgi apparatus membrane</location>
        <topology evidence="1">Peripheral membrane protein</topology>
        <orientation evidence="1">Cytoplasmic side</orientation>
    </subcellularLocation>
</comment>
<protein>
    <submittedName>
        <fullName evidence="5">Golgi phosphoprotein 3 GPP34</fullName>
    </submittedName>
</protein>
<dbReference type="EMBL" id="VFPM01000003">
    <property type="protein sequence ID" value="TQM57834.1"/>
    <property type="molecule type" value="Genomic_DNA"/>
</dbReference>
<proteinExistence type="predicted"/>
<dbReference type="Gene3D" id="1.10.3630.10">
    <property type="entry name" value="yeast vps74-n-term truncation variant domain like"/>
    <property type="match status" value="1"/>
</dbReference>
<organism evidence="5 6">
    <name type="scientific">Humibacillus xanthopallidus</name>
    <dbReference type="NCBI Taxonomy" id="412689"/>
    <lineage>
        <taxon>Bacteria</taxon>
        <taxon>Bacillati</taxon>
        <taxon>Actinomycetota</taxon>
        <taxon>Actinomycetes</taxon>
        <taxon>Micrococcales</taxon>
        <taxon>Intrasporangiaceae</taxon>
        <taxon>Humibacillus</taxon>
    </lineage>
</organism>
<reference evidence="5 6" key="1">
    <citation type="submission" date="2019-06" db="EMBL/GenBank/DDBJ databases">
        <title>Genome sequencing of plant associated microbes to promote plant fitness in Sorghum bicolor and Oryza sativa.</title>
        <authorList>
            <person name="Coleman-Derr D."/>
        </authorList>
    </citation>
    <scope>NUCLEOTIDE SEQUENCE [LARGE SCALE GENOMIC DNA]</scope>
    <source>
        <strain evidence="5 6">KV-663</strain>
    </source>
</reference>
<evidence type="ECO:0000313" key="6">
    <source>
        <dbReference type="Proteomes" id="UP000316747"/>
    </source>
</evidence>
<dbReference type="Proteomes" id="UP000316747">
    <property type="component" value="Unassembled WGS sequence"/>
</dbReference>
<dbReference type="Pfam" id="PF05719">
    <property type="entry name" value="GPP34"/>
    <property type="match status" value="1"/>
</dbReference>
<dbReference type="InterPro" id="IPR008628">
    <property type="entry name" value="GPP34-like"/>
</dbReference>
<name>A0A543HHP3_9MICO</name>
<evidence type="ECO:0000256" key="1">
    <source>
        <dbReference type="ARBA" id="ARBA00004255"/>
    </source>
</evidence>
<dbReference type="RefSeq" id="WP_141845248.1">
    <property type="nucleotide sequence ID" value="NZ_VFPM01000003.1"/>
</dbReference>
<evidence type="ECO:0000313" key="5">
    <source>
        <dbReference type="EMBL" id="TQM57834.1"/>
    </source>
</evidence>